<dbReference type="InterPro" id="IPR015422">
    <property type="entry name" value="PyrdxlP-dep_Trfase_small"/>
</dbReference>
<name>A0A5P2BWB7_STRVZ</name>
<dbReference type="Pfam" id="PF01041">
    <property type="entry name" value="DegT_DnrJ_EryC1"/>
    <property type="match status" value="1"/>
</dbReference>
<sequence length="425" mass="47160">MTIGDIPKLGAFRKPGKEYVVPYLPVGSVVGDREIAAVTRVLRSGETLSGGGRREEFERNFRDYVGAPYAMSTTSGTVTLELAIHLLGLRPGDEVIVTPQTYQASIQPLLQYPDVEVTFCDVRQDTLNMDPRCLERLIGPRTRAVILVHYGGHPADMHEIMDIARAHDALVIEDSAHALGSVYHGARPGALADIGCFSFHSSKNITTLGEGGMLTFADPEWAERVDRLRGNEVDGSFLPRRHTFGDSKENLPGGLYPGNAYTHDLVALRKHGTNATLPEAAAAMGTSQLRALPGMVERRRAIAARLRETLGRFPGLVEAPEAPEGVIHSQHLFTFFVREGTHGINRHRLLHELDHRGVQVPLRYFPLHLLPEWRARGHRYGECPTAERVWFHEQVNLPCHPALSVRQVDLLCDRLEESLRAACTH</sequence>
<dbReference type="GO" id="GO:0008483">
    <property type="term" value="F:transaminase activity"/>
    <property type="evidence" value="ECO:0007669"/>
    <property type="project" value="UniProtKB-KW"/>
</dbReference>
<dbReference type="GO" id="GO:0000271">
    <property type="term" value="P:polysaccharide biosynthetic process"/>
    <property type="evidence" value="ECO:0007669"/>
    <property type="project" value="TreeGrafter"/>
</dbReference>
<accession>A0A5P2BWB7</accession>
<dbReference type="CDD" id="cd00616">
    <property type="entry name" value="AHBA_syn"/>
    <property type="match status" value="1"/>
</dbReference>
<evidence type="ECO:0000256" key="3">
    <source>
        <dbReference type="ARBA" id="ARBA00022679"/>
    </source>
</evidence>
<reference evidence="8 9" key="1">
    <citation type="submission" date="2018-05" db="EMBL/GenBank/DDBJ databases">
        <title>Streptomyces venezuelae.</title>
        <authorList>
            <person name="Kim W."/>
            <person name="Lee N."/>
            <person name="Cho B.-K."/>
        </authorList>
    </citation>
    <scope>NUCLEOTIDE SEQUENCE [LARGE SCALE GENOMIC DNA]</scope>
    <source>
        <strain evidence="8 9">ATCC 14584</strain>
    </source>
</reference>
<dbReference type="Proteomes" id="UP000322927">
    <property type="component" value="Chromosome"/>
</dbReference>
<dbReference type="EMBL" id="CP029192">
    <property type="protein sequence ID" value="QES34507.1"/>
    <property type="molecule type" value="Genomic_DNA"/>
</dbReference>
<evidence type="ECO:0000256" key="6">
    <source>
        <dbReference type="PIRSR" id="PIRSR000390-1"/>
    </source>
</evidence>
<dbReference type="AlphaFoldDB" id="A0A5P2BWB7"/>
<feature type="modified residue" description="N6-(pyridoxal phosphate)lysine" evidence="7">
    <location>
        <position position="203"/>
    </location>
</feature>
<organism evidence="8 9">
    <name type="scientific">Streptomyces venezuelae</name>
    <dbReference type="NCBI Taxonomy" id="54571"/>
    <lineage>
        <taxon>Bacteria</taxon>
        <taxon>Bacillati</taxon>
        <taxon>Actinomycetota</taxon>
        <taxon>Actinomycetes</taxon>
        <taxon>Kitasatosporales</taxon>
        <taxon>Streptomycetaceae</taxon>
        <taxon>Streptomyces</taxon>
    </lineage>
</organism>
<evidence type="ECO:0000313" key="8">
    <source>
        <dbReference type="EMBL" id="QES34507.1"/>
    </source>
</evidence>
<feature type="active site" description="Proton acceptor" evidence="6">
    <location>
        <position position="203"/>
    </location>
</feature>
<dbReference type="PANTHER" id="PTHR30244:SF34">
    <property type="entry name" value="DTDP-4-AMINO-4,6-DIDEOXYGALACTOSE TRANSAMINASE"/>
    <property type="match status" value="1"/>
</dbReference>
<keyword evidence="4 7" id="KW-0663">Pyridoxal phosphate</keyword>
<protein>
    <submittedName>
        <fullName evidence="8">Aminotransferase DegT</fullName>
    </submittedName>
</protein>
<evidence type="ECO:0000256" key="2">
    <source>
        <dbReference type="ARBA" id="ARBA00022576"/>
    </source>
</evidence>
<dbReference type="RefSeq" id="WP_150216577.1">
    <property type="nucleotide sequence ID" value="NZ_CP029192.1"/>
</dbReference>
<gene>
    <name evidence="8" type="ORF">DEJ48_14865</name>
</gene>
<evidence type="ECO:0000256" key="7">
    <source>
        <dbReference type="PIRSR" id="PIRSR000390-2"/>
    </source>
</evidence>
<evidence type="ECO:0000256" key="1">
    <source>
        <dbReference type="ARBA" id="ARBA00001933"/>
    </source>
</evidence>
<dbReference type="InterPro" id="IPR000653">
    <property type="entry name" value="DegT/StrS_aminotransferase"/>
</dbReference>
<dbReference type="SUPFAM" id="SSF53383">
    <property type="entry name" value="PLP-dependent transferases"/>
    <property type="match status" value="1"/>
</dbReference>
<evidence type="ECO:0000256" key="5">
    <source>
        <dbReference type="ARBA" id="ARBA00038398"/>
    </source>
</evidence>
<evidence type="ECO:0000313" key="9">
    <source>
        <dbReference type="Proteomes" id="UP000322927"/>
    </source>
</evidence>
<proteinExistence type="inferred from homology"/>
<comment type="cofactor">
    <cofactor evidence="1">
        <name>pyridoxal 5'-phosphate</name>
        <dbReference type="ChEBI" id="CHEBI:597326"/>
    </cofactor>
</comment>
<dbReference type="PANTHER" id="PTHR30244">
    <property type="entry name" value="TRANSAMINASE"/>
    <property type="match status" value="1"/>
</dbReference>
<dbReference type="GO" id="GO:0030170">
    <property type="term" value="F:pyridoxal phosphate binding"/>
    <property type="evidence" value="ECO:0007669"/>
    <property type="project" value="TreeGrafter"/>
</dbReference>
<comment type="similarity">
    <text evidence="5">Belongs to the DegT/DnrJ/EryC1 family. L-glutamine:2-deoxy-scyllo-inosose/scyllo-inosose aminotransferase subfamily.</text>
</comment>
<dbReference type="InterPro" id="IPR015421">
    <property type="entry name" value="PyrdxlP-dep_Trfase_major"/>
</dbReference>
<dbReference type="PIRSF" id="PIRSF000390">
    <property type="entry name" value="PLP_StrS"/>
    <property type="match status" value="1"/>
</dbReference>
<dbReference type="Gene3D" id="3.40.640.10">
    <property type="entry name" value="Type I PLP-dependent aspartate aminotransferase-like (Major domain)"/>
    <property type="match status" value="1"/>
</dbReference>
<dbReference type="Gene3D" id="3.90.1150.10">
    <property type="entry name" value="Aspartate Aminotransferase, domain 1"/>
    <property type="match status" value="1"/>
</dbReference>
<evidence type="ECO:0000256" key="4">
    <source>
        <dbReference type="ARBA" id="ARBA00022898"/>
    </source>
</evidence>
<keyword evidence="3 8" id="KW-0808">Transferase</keyword>
<keyword evidence="2 8" id="KW-0032">Aminotransferase</keyword>
<dbReference type="OrthoDB" id="9804264at2"/>
<dbReference type="InterPro" id="IPR015424">
    <property type="entry name" value="PyrdxlP-dep_Trfase"/>
</dbReference>